<gene>
    <name evidence="1" type="ORF">METZ01_LOCUS507505</name>
</gene>
<name>A0A383ED56_9ZZZZ</name>
<feature type="non-terminal residue" evidence="1">
    <location>
        <position position="24"/>
    </location>
</feature>
<dbReference type="AlphaFoldDB" id="A0A383ED56"/>
<accession>A0A383ED56</accession>
<organism evidence="1">
    <name type="scientific">marine metagenome</name>
    <dbReference type="NCBI Taxonomy" id="408172"/>
    <lineage>
        <taxon>unclassified sequences</taxon>
        <taxon>metagenomes</taxon>
        <taxon>ecological metagenomes</taxon>
    </lineage>
</organism>
<reference evidence="1" key="1">
    <citation type="submission" date="2018-05" db="EMBL/GenBank/DDBJ databases">
        <authorList>
            <person name="Lanie J.A."/>
            <person name="Ng W.-L."/>
            <person name="Kazmierczak K.M."/>
            <person name="Andrzejewski T.M."/>
            <person name="Davidsen T.M."/>
            <person name="Wayne K.J."/>
            <person name="Tettelin H."/>
            <person name="Glass J.I."/>
            <person name="Rusch D."/>
            <person name="Podicherti R."/>
            <person name="Tsui H.-C.T."/>
            <person name="Winkler M.E."/>
        </authorList>
    </citation>
    <scope>NUCLEOTIDE SEQUENCE</scope>
</reference>
<evidence type="ECO:0000313" key="1">
    <source>
        <dbReference type="EMBL" id="SVE54651.1"/>
    </source>
</evidence>
<dbReference type="EMBL" id="UINC01224857">
    <property type="protein sequence ID" value="SVE54651.1"/>
    <property type="molecule type" value="Genomic_DNA"/>
</dbReference>
<proteinExistence type="predicted"/>
<protein>
    <submittedName>
        <fullName evidence="1">Uncharacterized protein</fullName>
    </submittedName>
</protein>
<feature type="non-terminal residue" evidence="1">
    <location>
        <position position="1"/>
    </location>
</feature>
<sequence length="24" mass="3022">LSIVNFSRFLYRSRRLHDRCARRV</sequence>